<reference evidence="8 9" key="1">
    <citation type="journal article" date="2024" name="Nat. Commun.">
        <title>Phylogenomics reveals the evolutionary origins of lichenization in chlorophyte algae.</title>
        <authorList>
            <person name="Puginier C."/>
            <person name="Libourel C."/>
            <person name="Otte J."/>
            <person name="Skaloud P."/>
            <person name="Haon M."/>
            <person name="Grisel S."/>
            <person name="Petersen M."/>
            <person name="Berrin J.G."/>
            <person name="Delaux P.M."/>
            <person name="Dal Grande F."/>
            <person name="Keller J."/>
        </authorList>
    </citation>
    <scope>NUCLEOTIDE SEQUENCE [LARGE SCALE GENOMIC DNA]</scope>
    <source>
        <strain evidence="8 9">SAG 2043</strain>
    </source>
</reference>
<evidence type="ECO:0000256" key="5">
    <source>
        <dbReference type="ARBA" id="ARBA00023136"/>
    </source>
</evidence>
<dbReference type="AlphaFoldDB" id="A0AAW1PYB3"/>
<name>A0AAW1PYB3_9CHLO</name>
<keyword evidence="5 7" id="KW-0472">Membrane</keyword>
<feature type="transmembrane region" description="Helical" evidence="7">
    <location>
        <begin position="282"/>
        <end position="300"/>
    </location>
</feature>
<comment type="similarity">
    <text evidence="2">Belongs to the 4-toluene sulfonate uptake permease (TSUP) (TC 2.A.102) family.</text>
</comment>
<feature type="region of interest" description="Disordered" evidence="6">
    <location>
        <begin position="198"/>
        <end position="222"/>
    </location>
</feature>
<feature type="transmembrane region" description="Helical" evidence="7">
    <location>
        <begin position="133"/>
        <end position="156"/>
    </location>
</feature>
<evidence type="ECO:0000256" key="7">
    <source>
        <dbReference type="SAM" id="Phobius"/>
    </source>
</evidence>
<dbReference type="PANTHER" id="PTHR14255:SF3">
    <property type="entry name" value="SULFITE EXPORTER TAUE_SAFE FAMILY PROTEIN 5-RELATED"/>
    <property type="match status" value="1"/>
</dbReference>
<protein>
    <recommendedName>
        <fullName evidence="10">Sulfite exporter TauE/SafE family protein</fullName>
    </recommendedName>
</protein>
<feature type="transmembrane region" description="Helical" evidence="7">
    <location>
        <begin position="410"/>
        <end position="432"/>
    </location>
</feature>
<sequence length="513" mass="55198">MLPRTLRSALLAYVLLAVFPVLLLASSDRNEPTFSESSVRGAPDPSQAGPATPFEWTPRTIGAVVLACVCAVFANSAGIGGGPFYVPLFVVVLNFGMTTATALSHTVVATSAIASSVYGIWHRSPVDPTKPLVDFDIALTFIPALLLGVSFGVLFNTIIPDWLQTILLTLLLLVVIRNTSKKALRLWRAEQLVRAHKQSDDADEHVPASTSNAPSPVKDQRTLRHMQSEEPDYLRASVSQPTLSQGRCQHLVRTPSWHEHPEHNPALYADGFRGFWARLPGWKVLGTLALWVAFLALQLVKSRYPRCSPGFFASFVGQAVLCLGVTVFMIFYESRASSRRAQAADPEVNAALLGNQNGERDTQYDWQSSPVKLAKVTAIIAFAGLTAGMLGIGGALIFNPFLLQLGVHAQVTASTSVLMILFSSSSISLSFAFNHLLNVHYAAVFAPLAFVSSFIGVTVVGRVVRKSGRTSIIVIILTALITAGTILTAVFGGLRAAEEIKRGEGSGFGKVCE</sequence>
<evidence type="ECO:0000256" key="2">
    <source>
        <dbReference type="ARBA" id="ARBA00009142"/>
    </source>
</evidence>
<evidence type="ECO:0000256" key="3">
    <source>
        <dbReference type="ARBA" id="ARBA00022692"/>
    </source>
</evidence>
<comment type="caution">
    <text evidence="8">The sequence shown here is derived from an EMBL/GenBank/DDBJ whole genome shotgun (WGS) entry which is preliminary data.</text>
</comment>
<accession>A0AAW1PYB3</accession>
<feature type="transmembrane region" description="Helical" evidence="7">
    <location>
        <begin position="6"/>
        <end position="25"/>
    </location>
</feature>
<feature type="transmembrane region" description="Helical" evidence="7">
    <location>
        <begin position="439"/>
        <end position="460"/>
    </location>
</feature>
<keyword evidence="9" id="KW-1185">Reference proteome</keyword>
<evidence type="ECO:0000313" key="8">
    <source>
        <dbReference type="EMBL" id="KAK9813124.1"/>
    </source>
</evidence>
<feature type="transmembrane region" description="Helical" evidence="7">
    <location>
        <begin position="472"/>
        <end position="494"/>
    </location>
</feature>
<evidence type="ECO:0000256" key="6">
    <source>
        <dbReference type="SAM" id="MobiDB-lite"/>
    </source>
</evidence>
<keyword evidence="4 7" id="KW-1133">Transmembrane helix</keyword>
<feature type="transmembrane region" description="Helical" evidence="7">
    <location>
        <begin position="376"/>
        <end position="398"/>
    </location>
</feature>
<feature type="transmembrane region" description="Helical" evidence="7">
    <location>
        <begin position="312"/>
        <end position="332"/>
    </location>
</feature>
<comment type="subcellular location">
    <subcellularLocation>
        <location evidence="1">Membrane</location>
        <topology evidence="1">Multi-pass membrane protein</topology>
    </subcellularLocation>
</comment>
<evidence type="ECO:0000313" key="9">
    <source>
        <dbReference type="Proteomes" id="UP001489004"/>
    </source>
</evidence>
<keyword evidence="3 7" id="KW-0812">Transmembrane</keyword>
<dbReference type="PANTHER" id="PTHR14255">
    <property type="entry name" value="CEREBLON"/>
    <property type="match status" value="1"/>
</dbReference>
<feature type="transmembrane region" description="Helical" evidence="7">
    <location>
        <begin position="61"/>
        <end position="82"/>
    </location>
</feature>
<dbReference type="Pfam" id="PF01925">
    <property type="entry name" value="TauE"/>
    <property type="match status" value="2"/>
</dbReference>
<dbReference type="Proteomes" id="UP001489004">
    <property type="component" value="Unassembled WGS sequence"/>
</dbReference>
<proteinExistence type="inferred from homology"/>
<dbReference type="EMBL" id="JALJOR010000008">
    <property type="protein sequence ID" value="KAK9813124.1"/>
    <property type="molecule type" value="Genomic_DNA"/>
</dbReference>
<dbReference type="GO" id="GO:0016020">
    <property type="term" value="C:membrane"/>
    <property type="evidence" value="ECO:0007669"/>
    <property type="project" value="UniProtKB-SubCell"/>
</dbReference>
<dbReference type="InterPro" id="IPR002781">
    <property type="entry name" value="TM_pro_TauE-like"/>
</dbReference>
<dbReference type="GO" id="GO:0016567">
    <property type="term" value="P:protein ubiquitination"/>
    <property type="evidence" value="ECO:0007669"/>
    <property type="project" value="TreeGrafter"/>
</dbReference>
<evidence type="ECO:0000256" key="1">
    <source>
        <dbReference type="ARBA" id="ARBA00004141"/>
    </source>
</evidence>
<organism evidence="8 9">
    <name type="scientific">[Myrmecia] bisecta</name>
    <dbReference type="NCBI Taxonomy" id="41462"/>
    <lineage>
        <taxon>Eukaryota</taxon>
        <taxon>Viridiplantae</taxon>
        <taxon>Chlorophyta</taxon>
        <taxon>core chlorophytes</taxon>
        <taxon>Trebouxiophyceae</taxon>
        <taxon>Trebouxiales</taxon>
        <taxon>Trebouxiaceae</taxon>
        <taxon>Myrmecia</taxon>
    </lineage>
</organism>
<gene>
    <name evidence="8" type="ORF">WJX72_009467</name>
</gene>
<evidence type="ECO:0000256" key="4">
    <source>
        <dbReference type="ARBA" id="ARBA00022989"/>
    </source>
</evidence>
<feature type="transmembrane region" description="Helical" evidence="7">
    <location>
        <begin position="102"/>
        <end position="121"/>
    </location>
</feature>
<dbReference type="GO" id="GO:0031464">
    <property type="term" value="C:Cul4A-RING E3 ubiquitin ligase complex"/>
    <property type="evidence" value="ECO:0007669"/>
    <property type="project" value="TreeGrafter"/>
</dbReference>
<evidence type="ECO:0008006" key="10">
    <source>
        <dbReference type="Google" id="ProtNLM"/>
    </source>
</evidence>